<dbReference type="EMBL" id="NVSR01000009">
    <property type="protein sequence ID" value="PCI29902.1"/>
    <property type="molecule type" value="Genomic_DNA"/>
</dbReference>
<accession>A0A2A4T8Q7</accession>
<dbReference type="Proteomes" id="UP000218113">
    <property type="component" value="Unassembled WGS sequence"/>
</dbReference>
<protein>
    <submittedName>
        <fullName evidence="1">Uncharacterized protein</fullName>
    </submittedName>
</protein>
<proteinExistence type="predicted"/>
<dbReference type="AlphaFoldDB" id="A0A2A4T8Q7"/>
<reference evidence="2" key="1">
    <citation type="submission" date="2017-08" db="EMBL/GenBank/DDBJ databases">
        <title>A dynamic microbial community with high functional redundancy inhabits the cold, oxic subseafloor aquifer.</title>
        <authorList>
            <person name="Tully B.J."/>
            <person name="Wheat C.G."/>
            <person name="Glazer B.T."/>
            <person name="Huber J.A."/>
        </authorList>
    </citation>
    <scope>NUCLEOTIDE SEQUENCE [LARGE SCALE GENOMIC DNA]</scope>
</reference>
<evidence type="ECO:0000313" key="2">
    <source>
        <dbReference type="Proteomes" id="UP000218113"/>
    </source>
</evidence>
<name>A0A2A4T8Q7_9DELT</name>
<gene>
    <name evidence="1" type="ORF">COB67_03045</name>
</gene>
<evidence type="ECO:0000313" key="1">
    <source>
        <dbReference type="EMBL" id="PCI29902.1"/>
    </source>
</evidence>
<comment type="caution">
    <text evidence="1">The sequence shown here is derived from an EMBL/GenBank/DDBJ whole genome shotgun (WGS) entry which is preliminary data.</text>
</comment>
<organism evidence="1 2">
    <name type="scientific">SAR324 cluster bacterium</name>
    <dbReference type="NCBI Taxonomy" id="2024889"/>
    <lineage>
        <taxon>Bacteria</taxon>
        <taxon>Deltaproteobacteria</taxon>
        <taxon>SAR324 cluster</taxon>
    </lineage>
</organism>
<sequence length="65" mass="7309">MKKLLFLILLVGIAVAGIKYVEPVKDMARNYLPAQVLELIGETPKGILERGMDQIKDKTQELLNQ</sequence>